<dbReference type="AlphaFoldDB" id="A0AAV9GJF6"/>
<evidence type="ECO:0000256" key="1">
    <source>
        <dbReference type="SAM" id="MobiDB-lite"/>
    </source>
</evidence>
<feature type="region of interest" description="Disordered" evidence="1">
    <location>
        <begin position="355"/>
        <end position="416"/>
    </location>
</feature>
<reference evidence="2" key="2">
    <citation type="submission" date="2023-05" db="EMBL/GenBank/DDBJ databases">
        <authorList>
            <consortium name="Lawrence Berkeley National Laboratory"/>
            <person name="Steindorff A."/>
            <person name="Hensen N."/>
            <person name="Bonometti L."/>
            <person name="Westerberg I."/>
            <person name="Brannstrom I.O."/>
            <person name="Guillou S."/>
            <person name="Cros-Aarteil S."/>
            <person name="Calhoun S."/>
            <person name="Haridas S."/>
            <person name="Kuo A."/>
            <person name="Mondo S."/>
            <person name="Pangilinan J."/>
            <person name="Riley R."/>
            <person name="Labutti K."/>
            <person name="Andreopoulos B."/>
            <person name="Lipzen A."/>
            <person name="Chen C."/>
            <person name="Yanf M."/>
            <person name="Daum C."/>
            <person name="Ng V."/>
            <person name="Clum A."/>
            <person name="Ohm R."/>
            <person name="Martin F."/>
            <person name="Silar P."/>
            <person name="Natvig D."/>
            <person name="Lalanne C."/>
            <person name="Gautier V."/>
            <person name="Ament-Velasquez S.L."/>
            <person name="Kruys A."/>
            <person name="Hutchinson M.I."/>
            <person name="Powell A.J."/>
            <person name="Barry K."/>
            <person name="Miller A.N."/>
            <person name="Grigoriev I.V."/>
            <person name="Debuchy R."/>
            <person name="Gladieux P."/>
            <person name="Thoren M.H."/>
            <person name="Johannesson H."/>
        </authorList>
    </citation>
    <scope>NUCLEOTIDE SEQUENCE</scope>
    <source>
        <strain evidence="2">PSN243</strain>
    </source>
</reference>
<protein>
    <submittedName>
        <fullName evidence="2">Uncharacterized protein</fullName>
    </submittedName>
</protein>
<comment type="caution">
    <text evidence="2">The sequence shown here is derived from an EMBL/GenBank/DDBJ whole genome shotgun (WGS) entry which is preliminary data.</text>
</comment>
<feature type="region of interest" description="Disordered" evidence="1">
    <location>
        <begin position="303"/>
        <end position="324"/>
    </location>
</feature>
<gene>
    <name evidence="2" type="ORF">QBC34DRAFT_409660</name>
</gene>
<name>A0AAV9GJF6_9PEZI</name>
<feature type="compositionally biased region" description="Basic and acidic residues" evidence="1">
    <location>
        <begin position="372"/>
        <end position="389"/>
    </location>
</feature>
<evidence type="ECO:0000313" key="2">
    <source>
        <dbReference type="EMBL" id="KAK4447530.1"/>
    </source>
</evidence>
<dbReference type="EMBL" id="MU865949">
    <property type="protein sequence ID" value="KAK4447530.1"/>
    <property type="molecule type" value="Genomic_DNA"/>
</dbReference>
<proteinExistence type="predicted"/>
<reference evidence="2" key="1">
    <citation type="journal article" date="2023" name="Mol. Phylogenet. Evol.">
        <title>Genome-scale phylogeny and comparative genomics of the fungal order Sordariales.</title>
        <authorList>
            <person name="Hensen N."/>
            <person name="Bonometti L."/>
            <person name="Westerberg I."/>
            <person name="Brannstrom I.O."/>
            <person name="Guillou S."/>
            <person name="Cros-Aarteil S."/>
            <person name="Calhoun S."/>
            <person name="Haridas S."/>
            <person name="Kuo A."/>
            <person name="Mondo S."/>
            <person name="Pangilinan J."/>
            <person name="Riley R."/>
            <person name="LaButti K."/>
            <person name="Andreopoulos B."/>
            <person name="Lipzen A."/>
            <person name="Chen C."/>
            <person name="Yan M."/>
            <person name="Daum C."/>
            <person name="Ng V."/>
            <person name="Clum A."/>
            <person name="Steindorff A."/>
            <person name="Ohm R.A."/>
            <person name="Martin F."/>
            <person name="Silar P."/>
            <person name="Natvig D.O."/>
            <person name="Lalanne C."/>
            <person name="Gautier V."/>
            <person name="Ament-Velasquez S.L."/>
            <person name="Kruys A."/>
            <person name="Hutchinson M.I."/>
            <person name="Powell A.J."/>
            <person name="Barry K."/>
            <person name="Miller A.N."/>
            <person name="Grigoriev I.V."/>
            <person name="Debuchy R."/>
            <person name="Gladieux P."/>
            <person name="Hiltunen Thoren M."/>
            <person name="Johannesson H."/>
        </authorList>
    </citation>
    <scope>NUCLEOTIDE SEQUENCE</scope>
    <source>
        <strain evidence="2">PSN243</strain>
    </source>
</reference>
<accession>A0AAV9GJF6</accession>
<keyword evidence="3" id="KW-1185">Reference proteome</keyword>
<feature type="region of interest" description="Disordered" evidence="1">
    <location>
        <begin position="152"/>
        <end position="184"/>
    </location>
</feature>
<dbReference type="Proteomes" id="UP001321760">
    <property type="component" value="Unassembled WGS sequence"/>
</dbReference>
<organism evidence="2 3">
    <name type="scientific">Podospora aff. communis PSN243</name>
    <dbReference type="NCBI Taxonomy" id="3040156"/>
    <lineage>
        <taxon>Eukaryota</taxon>
        <taxon>Fungi</taxon>
        <taxon>Dikarya</taxon>
        <taxon>Ascomycota</taxon>
        <taxon>Pezizomycotina</taxon>
        <taxon>Sordariomycetes</taxon>
        <taxon>Sordariomycetidae</taxon>
        <taxon>Sordariales</taxon>
        <taxon>Podosporaceae</taxon>
        <taxon>Podospora</taxon>
    </lineage>
</organism>
<evidence type="ECO:0000313" key="3">
    <source>
        <dbReference type="Proteomes" id="UP001321760"/>
    </source>
</evidence>
<sequence length="484" mass="53077">MNDVRLAQTLAGSFHALADEVQSLIDRNTILEHKLRYAHEQYQYLADKYAPGAPKISEILAKIQLPPALEHHIPDTSSAVPLPKQSGTTQHQIALLIREGRRAAQQLTVSMADSRSSKDTSPSPPTETMTTISTVLEQDFTVEGKKGLLACPFSPPPELADAPSVGAAGRSHDPAGTTADPTPHKSTDPICVAMLEEKTSVPVPAASKCPIRYLDKHSPEEIAKYVETHKHEIPRSHEVCVGRYQKNEESIRKLDAKYGNLVSMINDLSMLHRPMLPLAEGDDAEAAEVDKLSSKRVEDWAQTVTLSDPEQANEAPVDEDRESYFERPLRDVRVGESPSRPWGISVPLAATFHADDTERPASPPPAPPVDHQTPKDHSGPRKCPFDHTKMPLPSSFPKIGETSHPGRQLHHDAELPSTPVKTPMPPAGPSHAMPTFINLEAMAPTQAEKSSSAQPQMIFNISGPVFIGYPMEQALEFMQRYQAK</sequence>
<feature type="region of interest" description="Disordered" evidence="1">
    <location>
        <begin position="108"/>
        <end position="129"/>
    </location>
</feature>